<keyword evidence="3" id="KW-1185">Reference proteome</keyword>
<feature type="transmembrane region" description="Helical" evidence="1">
    <location>
        <begin position="96"/>
        <end position="125"/>
    </location>
</feature>
<gene>
    <name evidence="2" type="ORF">OSB04_020638</name>
</gene>
<keyword evidence="1" id="KW-1133">Transmembrane helix</keyword>
<dbReference type="Proteomes" id="UP001172457">
    <property type="component" value="Chromosome 5"/>
</dbReference>
<feature type="transmembrane region" description="Helical" evidence="1">
    <location>
        <begin position="24"/>
        <end position="42"/>
    </location>
</feature>
<evidence type="ECO:0000256" key="1">
    <source>
        <dbReference type="SAM" id="Phobius"/>
    </source>
</evidence>
<dbReference type="EMBL" id="JARYMX010000005">
    <property type="protein sequence ID" value="KAJ9548095.1"/>
    <property type="molecule type" value="Genomic_DNA"/>
</dbReference>
<organism evidence="2 3">
    <name type="scientific">Centaurea solstitialis</name>
    <name type="common">yellow star-thistle</name>
    <dbReference type="NCBI Taxonomy" id="347529"/>
    <lineage>
        <taxon>Eukaryota</taxon>
        <taxon>Viridiplantae</taxon>
        <taxon>Streptophyta</taxon>
        <taxon>Embryophyta</taxon>
        <taxon>Tracheophyta</taxon>
        <taxon>Spermatophyta</taxon>
        <taxon>Magnoliopsida</taxon>
        <taxon>eudicotyledons</taxon>
        <taxon>Gunneridae</taxon>
        <taxon>Pentapetalae</taxon>
        <taxon>asterids</taxon>
        <taxon>campanulids</taxon>
        <taxon>Asterales</taxon>
        <taxon>Asteraceae</taxon>
        <taxon>Carduoideae</taxon>
        <taxon>Cardueae</taxon>
        <taxon>Centaureinae</taxon>
        <taxon>Centaurea</taxon>
    </lineage>
</organism>
<keyword evidence="1" id="KW-0812">Transmembrane</keyword>
<name>A0AA38T4S0_9ASTR</name>
<comment type="caution">
    <text evidence="2">The sequence shown here is derived from an EMBL/GenBank/DDBJ whole genome shotgun (WGS) entry which is preliminary data.</text>
</comment>
<protein>
    <submittedName>
        <fullName evidence="2">Uncharacterized protein</fullName>
    </submittedName>
</protein>
<reference evidence="2" key="1">
    <citation type="submission" date="2023-03" db="EMBL/GenBank/DDBJ databases">
        <title>Chromosome-scale reference genome and RAD-based genetic map of yellow starthistle (Centaurea solstitialis) reveal putative structural variation and QTLs associated with invader traits.</title>
        <authorList>
            <person name="Reatini B."/>
            <person name="Cang F.A."/>
            <person name="Jiang Q."/>
            <person name="Mckibben M.T.W."/>
            <person name="Barker M.S."/>
            <person name="Rieseberg L.H."/>
            <person name="Dlugosch K.M."/>
        </authorList>
    </citation>
    <scope>NUCLEOTIDE SEQUENCE</scope>
    <source>
        <strain evidence="2">CAN-66</strain>
        <tissue evidence="2">Leaf</tissue>
    </source>
</reference>
<evidence type="ECO:0000313" key="3">
    <source>
        <dbReference type="Proteomes" id="UP001172457"/>
    </source>
</evidence>
<sequence length="166" mass="18962">MRQGCVTSYDWLGRERRFQNYSRILHLMFTGTITILYTPLIAPVQLRFQNEKQSSFETHGSFVIMSVVALIIATCTSGILFYIMDHSQSFTRMNHFSLIHIMILKVVFCLSGILALLLLVITMFIPHNLIWIGYLIICMLFGVVVGCNICGYIKLRDNEGSMQLGN</sequence>
<feature type="transmembrane region" description="Helical" evidence="1">
    <location>
        <begin position="131"/>
        <end position="153"/>
    </location>
</feature>
<evidence type="ECO:0000313" key="2">
    <source>
        <dbReference type="EMBL" id="KAJ9548095.1"/>
    </source>
</evidence>
<feature type="transmembrane region" description="Helical" evidence="1">
    <location>
        <begin position="62"/>
        <end position="84"/>
    </location>
</feature>
<proteinExistence type="predicted"/>
<accession>A0AA38T4S0</accession>
<dbReference type="AlphaFoldDB" id="A0AA38T4S0"/>
<keyword evidence="1" id="KW-0472">Membrane</keyword>